<name>A0A6D1AB79_ECOLX</name>
<evidence type="ECO:0000313" key="1">
    <source>
        <dbReference type="EMBL" id="NEU02812.1"/>
    </source>
</evidence>
<dbReference type="SUPFAM" id="SSF51658">
    <property type="entry name" value="Xylose isomerase-like"/>
    <property type="match status" value="1"/>
</dbReference>
<dbReference type="AlphaFoldDB" id="A0A6D1AB79"/>
<reference evidence="1" key="1">
    <citation type="submission" date="2020-02" db="EMBL/GenBank/DDBJ databases">
        <title>Investigating the Use of Bacteriophages as New Decolonization Strategy for Intestinal Carriage of CTX-M-15-producing ST131 Escherichia coli: an In Vitro Continuous Culture System Model.</title>
        <authorList>
            <person name="Bernasconi O.J."/>
            <person name="Campos-Madueno E.I."/>
            <person name="Dona V."/>
            <person name="Perreten V."/>
            <person name="Carattoli A."/>
            <person name="Endimiani A."/>
        </authorList>
    </citation>
    <scope>NUCLEOTIDE SEQUENCE</scope>
    <source>
        <strain evidence="1">4901.28</strain>
    </source>
</reference>
<protein>
    <submittedName>
        <fullName evidence="1">Deoxyribonuclease IV</fullName>
    </submittedName>
</protein>
<dbReference type="Gene3D" id="3.20.20.150">
    <property type="entry name" value="Divalent-metal-dependent TIM barrel enzymes"/>
    <property type="match status" value="1"/>
</dbReference>
<dbReference type="InterPro" id="IPR036237">
    <property type="entry name" value="Xyl_isomerase-like_sf"/>
</dbReference>
<dbReference type="EMBL" id="JAAHTE010000384">
    <property type="protein sequence ID" value="NEU02812.1"/>
    <property type="molecule type" value="Genomic_DNA"/>
</dbReference>
<accession>A0A6D1AB79</accession>
<proteinExistence type="predicted"/>
<feature type="non-terminal residue" evidence="1">
    <location>
        <position position="76"/>
    </location>
</feature>
<gene>
    <name evidence="1" type="ORF">G3563_27720</name>
</gene>
<sequence length="76" mass="8598">MIKLGSHISFKSPNYLLGAAAESVNNKANCMMIYLGAPQTTKRVSVEKYKYNEYLEKYSKLITPDDIIVHAPYIVN</sequence>
<comment type="caution">
    <text evidence="1">The sequence shown here is derived from an EMBL/GenBank/DDBJ whole genome shotgun (WGS) entry which is preliminary data.</text>
</comment>
<organism evidence="1">
    <name type="scientific">Escherichia coli</name>
    <dbReference type="NCBI Taxonomy" id="562"/>
    <lineage>
        <taxon>Bacteria</taxon>
        <taxon>Pseudomonadati</taxon>
        <taxon>Pseudomonadota</taxon>
        <taxon>Gammaproteobacteria</taxon>
        <taxon>Enterobacterales</taxon>
        <taxon>Enterobacteriaceae</taxon>
        <taxon>Escherichia</taxon>
    </lineage>
</organism>